<dbReference type="STRING" id="1332080.ATN00_17170"/>
<dbReference type="OrthoDB" id="8445115at2"/>
<organism evidence="3 4">
    <name type="scientific">Sphingobium baderi</name>
    <dbReference type="NCBI Taxonomy" id="1332080"/>
    <lineage>
        <taxon>Bacteria</taxon>
        <taxon>Pseudomonadati</taxon>
        <taxon>Pseudomonadota</taxon>
        <taxon>Alphaproteobacteria</taxon>
        <taxon>Sphingomonadales</taxon>
        <taxon>Sphingomonadaceae</taxon>
        <taxon>Sphingobium</taxon>
    </lineage>
</organism>
<evidence type="ECO:0000313" key="3">
    <source>
        <dbReference type="EMBL" id="ALR21770.1"/>
    </source>
</evidence>
<dbReference type="EMBL" id="CP013264">
    <property type="protein sequence ID" value="ALR21770.1"/>
    <property type="molecule type" value="Genomic_DNA"/>
</dbReference>
<gene>
    <name evidence="3" type="ORF">ATN00_17170</name>
</gene>
<evidence type="ECO:0000313" key="4">
    <source>
        <dbReference type="Proteomes" id="UP000056968"/>
    </source>
</evidence>
<dbReference type="InterPro" id="IPR056490">
    <property type="entry name" value="Rcc01698_C"/>
</dbReference>
<sequence>MATVVLTAVGSVFGGPIGAALGGLVGNAFDHGALFKPKGRQGPRLQDLHIQTSTYGTQIPKLFGTMRVAGTVIWATDLRETKKKSGGGKGQPSVTTYSYSASFAVALSARAVRSVKRIWADGNLLRGASGDFKTALGDFRLYRGEEDQAVDPLIASKQGASQTPAHRGIAYAVFEDLSLADYGNRIPSLTFEVEADDGAVSIGAIATGLSEERIGGEGLASVDGYAAGGSDLEDALAPLVETFGLALAAGEEGLVISPEWREASHDIPAASQCGRVNGRALDALERSGAAADAVPVALSVRHYDASRDYQAGMQRVTRPGPGRLEQGLELPAVLTGDAARALAGERLGAYWAGRAGLTLRCGWEALCRQPGSVVTVEGEAGLWRIEEREWEAMAVRLSLRRVPGAGGTIPPGASSGAIVRESDAPHGPTSLLLADLPNLKDGTVSTPILVAAAGGGAGWRGAALFAMNELGEAAPAGRTAPRATMGRADAALPGGSATLIDESHSLFVTLLAQDMELMDANELALAQGSNLCLVGDELMQFSRAVRTSPLSYRLSGLRRGLRGTEWAMDAHVGGEGFLLLEEDRLIEPLAALGAEGEEGALLRLSAIGIGDVEPVEAALAIRGEALKPPSPVHVRLVPDGAGGWRIGWTRRSRDGWRWSSGGDVPLGEESERYELRVLRGAEVKRRAETAEPVWLYDAAMVSDDMAGASAADCILEIRQIGSRAMGRPARVAIPA</sequence>
<dbReference type="RefSeq" id="WP_062066864.1">
    <property type="nucleotide sequence ID" value="NZ_CP013264.1"/>
</dbReference>
<dbReference type="AlphaFoldDB" id="A0A0S3F270"/>
<dbReference type="Pfam" id="PF23666">
    <property type="entry name" value="Rcc01698_C"/>
    <property type="match status" value="1"/>
</dbReference>
<dbReference type="Proteomes" id="UP000056968">
    <property type="component" value="Chromosome"/>
</dbReference>
<feature type="domain" description="Tip attachment protein J" evidence="1">
    <location>
        <begin position="232"/>
        <end position="390"/>
    </location>
</feature>
<reference evidence="3 4" key="1">
    <citation type="submission" date="2015-11" db="EMBL/GenBank/DDBJ databases">
        <title>A Two-component Flavoprotein Monooxygenase System MeaXY Responsible for para-Hydroxylation of 2-Methyl-6-ethylaniline and 2,6-Diethylaniline in Sphingobium baderi DE-13.</title>
        <authorList>
            <person name="Cheng M."/>
            <person name="Meng Q."/>
            <person name="Yang Y."/>
            <person name="Chu C."/>
            <person name="Yan X."/>
            <person name="He J."/>
            <person name="Li S."/>
        </authorList>
    </citation>
    <scope>NUCLEOTIDE SEQUENCE [LARGE SCALE GENOMIC DNA]</scope>
    <source>
        <strain evidence="3 4">DE-13</strain>
    </source>
</reference>
<dbReference type="Pfam" id="PF13550">
    <property type="entry name" value="Phage-tail_3"/>
    <property type="match status" value="1"/>
</dbReference>
<proteinExistence type="predicted"/>
<feature type="domain" description="Rcc01698-like C-terminal" evidence="2">
    <location>
        <begin position="483"/>
        <end position="577"/>
    </location>
</feature>
<dbReference type="InterPro" id="IPR032876">
    <property type="entry name" value="J_dom"/>
</dbReference>
<accession>A0A0S3F270</accession>
<evidence type="ECO:0000259" key="2">
    <source>
        <dbReference type="Pfam" id="PF23666"/>
    </source>
</evidence>
<dbReference type="KEGG" id="sbd:ATN00_17170"/>
<name>A0A0S3F270_9SPHN</name>
<protein>
    <submittedName>
        <fullName evidence="3">Uncharacterized protein</fullName>
    </submittedName>
</protein>
<evidence type="ECO:0000259" key="1">
    <source>
        <dbReference type="Pfam" id="PF13550"/>
    </source>
</evidence>
<keyword evidence="4" id="KW-1185">Reference proteome</keyword>